<proteinExistence type="predicted"/>
<keyword evidence="1" id="KW-1133">Transmembrane helix</keyword>
<dbReference type="AlphaFoldDB" id="H2Y194"/>
<sequence>MLIVTKFILLEIFYNFFSLLLLQFVLYFSCLLYIALLAKLANENINKKCTFL</sequence>
<reference evidence="2" key="3">
    <citation type="submission" date="2025-08" db="UniProtKB">
        <authorList>
            <consortium name="Ensembl"/>
        </authorList>
    </citation>
    <scope>IDENTIFICATION</scope>
</reference>
<evidence type="ECO:0000313" key="2">
    <source>
        <dbReference type="Ensembl" id="ENSCINP00000035678.1"/>
    </source>
</evidence>
<dbReference type="HOGENOM" id="CLU_3092577_0_0_1"/>
<reference evidence="2" key="4">
    <citation type="submission" date="2025-09" db="UniProtKB">
        <authorList>
            <consortium name="Ensembl"/>
        </authorList>
    </citation>
    <scope>IDENTIFICATION</scope>
</reference>
<organism evidence="2 3">
    <name type="scientific">Ciona intestinalis</name>
    <name type="common">Transparent sea squirt</name>
    <name type="synonym">Ascidia intestinalis</name>
    <dbReference type="NCBI Taxonomy" id="7719"/>
    <lineage>
        <taxon>Eukaryota</taxon>
        <taxon>Metazoa</taxon>
        <taxon>Chordata</taxon>
        <taxon>Tunicata</taxon>
        <taxon>Ascidiacea</taxon>
        <taxon>Phlebobranchia</taxon>
        <taxon>Cionidae</taxon>
        <taxon>Ciona</taxon>
    </lineage>
</organism>
<dbReference type="Proteomes" id="UP000008144">
    <property type="component" value="Chromosome 1"/>
</dbReference>
<reference evidence="2" key="2">
    <citation type="journal article" date="2008" name="Genome Biol.">
        <title>Improved genome assembly and evidence-based global gene model set for the chordate Ciona intestinalis: new insight into intron and operon populations.</title>
        <authorList>
            <person name="Satou Y."/>
            <person name="Mineta K."/>
            <person name="Ogasawara M."/>
            <person name="Sasakura Y."/>
            <person name="Shoguchi E."/>
            <person name="Ueno K."/>
            <person name="Yamada L."/>
            <person name="Matsumoto J."/>
            <person name="Wasserscheid J."/>
            <person name="Dewar K."/>
            <person name="Wiley G.B."/>
            <person name="Macmil S.L."/>
            <person name="Roe B.A."/>
            <person name="Zeller R.W."/>
            <person name="Hastings K.E."/>
            <person name="Lemaire P."/>
            <person name="Lindquist E."/>
            <person name="Endo T."/>
            <person name="Hotta K."/>
            <person name="Inaba K."/>
        </authorList>
    </citation>
    <scope>NUCLEOTIDE SEQUENCE [LARGE SCALE GENOMIC DNA]</scope>
    <source>
        <strain evidence="2">wild type</strain>
    </source>
</reference>
<dbReference type="Ensembl" id="ENSCINT00000036600.1">
    <property type="protein sequence ID" value="ENSCINP00000035678.1"/>
    <property type="gene ID" value="ENSCING00000022483.1"/>
</dbReference>
<feature type="transmembrane region" description="Helical" evidence="1">
    <location>
        <begin position="12"/>
        <end position="38"/>
    </location>
</feature>
<reference evidence="3" key="1">
    <citation type="journal article" date="2002" name="Science">
        <title>The draft genome of Ciona intestinalis: insights into chordate and vertebrate origins.</title>
        <authorList>
            <person name="Dehal P."/>
            <person name="Satou Y."/>
            <person name="Campbell R.K."/>
            <person name="Chapman J."/>
            <person name="Degnan B."/>
            <person name="De Tomaso A."/>
            <person name="Davidson B."/>
            <person name="Di Gregorio A."/>
            <person name="Gelpke M."/>
            <person name="Goodstein D.M."/>
            <person name="Harafuji N."/>
            <person name="Hastings K.E."/>
            <person name="Ho I."/>
            <person name="Hotta K."/>
            <person name="Huang W."/>
            <person name="Kawashima T."/>
            <person name="Lemaire P."/>
            <person name="Martinez D."/>
            <person name="Meinertzhagen I.A."/>
            <person name="Necula S."/>
            <person name="Nonaka M."/>
            <person name="Putnam N."/>
            <person name="Rash S."/>
            <person name="Saiga H."/>
            <person name="Satake M."/>
            <person name="Terry A."/>
            <person name="Yamada L."/>
            <person name="Wang H.G."/>
            <person name="Awazu S."/>
            <person name="Azumi K."/>
            <person name="Boore J."/>
            <person name="Branno M."/>
            <person name="Chin-Bow S."/>
            <person name="DeSantis R."/>
            <person name="Doyle S."/>
            <person name="Francino P."/>
            <person name="Keys D.N."/>
            <person name="Haga S."/>
            <person name="Hayashi H."/>
            <person name="Hino K."/>
            <person name="Imai K.S."/>
            <person name="Inaba K."/>
            <person name="Kano S."/>
            <person name="Kobayashi K."/>
            <person name="Kobayashi M."/>
            <person name="Lee B.I."/>
            <person name="Makabe K.W."/>
            <person name="Manohar C."/>
            <person name="Matassi G."/>
            <person name="Medina M."/>
            <person name="Mochizuki Y."/>
            <person name="Mount S."/>
            <person name="Morishita T."/>
            <person name="Miura S."/>
            <person name="Nakayama A."/>
            <person name="Nishizaka S."/>
            <person name="Nomoto H."/>
            <person name="Ohta F."/>
            <person name="Oishi K."/>
            <person name="Rigoutsos I."/>
            <person name="Sano M."/>
            <person name="Sasaki A."/>
            <person name="Sasakura Y."/>
            <person name="Shoguchi E."/>
            <person name="Shin-i T."/>
            <person name="Spagnuolo A."/>
            <person name="Stainier D."/>
            <person name="Suzuki M.M."/>
            <person name="Tassy O."/>
            <person name="Takatori N."/>
            <person name="Tokuoka M."/>
            <person name="Yagi K."/>
            <person name="Yoshizaki F."/>
            <person name="Wada S."/>
            <person name="Zhang C."/>
            <person name="Hyatt P.D."/>
            <person name="Larimer F."/>
            <person name="Detter C."/>
            <person name="Doggett N."/>
            <person name="Glavina T."/>
            <person name="Hawkins T."/>
            <person name="Richardson P."/>
            <person name="Lucas S."/>
            <person name="Kohara Y."/>
            <person name="Levine M."/>
            <person name="Satoh N."/>
            <person name="Rokhsar D.S."/>
        </authorList>
    </citation>
    <scope>NUCLEOTIDE SEQUENCE [LARGE SCALE GENOMIC DNA]</scope>
</reference>
<keyword evidence="1" id="KW-0812">Transmembrane</keyword>
<name>H2Y194_CIOIN</name>
<dbReference type="EMBL" id="EAAA01000106">
    <property type="status" value="NOT_ANNOTATED_CDS"/>
    <property type="molecule type" value="Genomic_DNA"/>
</dbReference>
<protein>
    <submittedName>
        <fullName evidence="2">Uncharacterized protein</fullName>
    </submittedName>
</protein>
<evidence type="ECO:0000256" key="1">
    <source>
        <dbReference type="SAM" id="Phobius"/>
    </source>
</evidence>
<keyword evidence="3" id="KW-1185">Reference proteome</keyword>
<dbReference type="InParanoid" id="H2Y194"/>
<evidence type="ECO:0000313" key="3">
    <source>
        <dbReference type="Proteomes" id="UP000008144"/>
    </source>
</evidence>
<accession>H2Y194</accession>
<keyword evidence="1" id="KW-0472">Membrane</keyword>